<dbReference type="PATRIC" id="fig|1410950.3.peg.2496"/>
<evidence type="ECO:0000313" key="2">
    <source>
        <dbReference type="EMBL" id="ETK03120.1"/>
    </source>
</evidence>
<evidence type="ECO:0000259" key="1">
    <source>
        <dbReference type="Pfam" id="PF00535"/>
    </source>
</evidence>
<organism evidence="2 3">
    <name type="scientific">Tannerella sp. oral taxon BU063 isolate Cell 5</name>
    <dbReference type="NCBI Taxonomy" id="1410950"/>
    <lineage>
        <taxon>Bacteria</taxon>
        <taxon>Pseudomonadati</taxon>
        <taxon>Bacteroidota</taxon>
        <taxon>Bacteroidia</taxon>
        <taxon>Bacteroidales</taxon>
        <taxon>Tannerellaceae</taxon>
        <taxon>Tannerella</taxon>
    </lineage>
</organism>
<sequence length="387" mass="46320">MAEISVVFGYRNRDIARVKRCMDSLKNQTFSDFEVIFIDYGSDESFVRQVHPLIDRYAFAHYYYLYTAGYPWNRSHALNVGVRMSHSPYIFFGDVDLIYSNEVMEQLYIKRREDIEIYCPVYFLPPKFNRWDQLSSHQKKDKYPNFSDAGGIHFFSRHVLEEIHGYDEYYCFWGVEDRDLNCRVQLMGITSVELDRERYPIFHQWHPIVSNRKRGFFPEKWWDTINIYFSLNRGRLIRNENGWGKYIRPEDRPIFTAEVAETLIYSSYGRSYQKAQEIDRIVKKINALNGNECLQIILRKRTMGVLSFSLVRYVNLLIRICRLRLGIDYIENVEKEKYFYSADVFYVVWQLIRTQGVIRDYSMVEEKDSITIHLMRGISLSQQLVSQ</sequence>
<dbReference type="InterPro" id="IPR050834">
    <property type="entry name" value="Glycosyltransf_2"/>
</dbReference>
<dbReference type="Gene3D" id="3.90.550.10">
    <property type="entry name" value="Spore Coat Polysaccharide Biosynthesis Protein SpsA, Chain A"/>
    <property type="match status" value="1"/>
</dbReference>
<feature type="domain" description="Glycosyltransferase 2-like" evidence="1">
    <location>
        <begin position="5"/>
        <end position="156"/>
    </location>
</feature>
<dbReference type="PANTHER" id="PTHR43685">
    <property type="entry name" value="GLYCOSYLTRANSFERASE"/>
    <property type="match status" value="1"/>
</dbReference>
<dbReference type="Proteomes" id="UP000018872">
    <property type="component" value="Unassembled WGS sequence"/>
</dbReference>
<dbReference type="SUPFAM" id="SSF53448">
    <property type="entry name" value="Nucleotide-diphospho-sugar transferases"/>
    <property type="match status" value="1"/>
</dbReference>
<dbReference type="EMBL" id="AYYC01000741">
    <property type="protein sequence ID" value="ETK03120.1"/>
    <property type="molecule type" value="Genomic_DNA"/>
</dbReference>
<protein>
    <recommendedName>
        <fullName evidence="1">Glycosyltransferase 2-like domain-containing protein</fullName>
    </recommendedName>
</protein>
<dbReference type="AlphaFoldDB" id="W2C7N6"/>
<proteinExistence type="predicted"/>
<comment type="caution">
    <text evidence="2">The sequence shown here is derived from an EMBL/GenBank/DDBJ whole genome shotgun (WGS) entry which is preliminary data.</text>
</comment>
<name>W2C7N6_9BACT</name>
<dbReference type="CDD" id="cd00761">
    <property type="entry name" value="Glyco_tranf_GTA_type"/>
    <property type="match status" value="1"/>
</dbReference>
<reference evidence="2 3" key="1">
    <citation type="submission" date="2013-11" db="EMBL/GenBank/DDBJ databases">
        <title>Single cell genomics of uncultured Tannerella BU063 (oral taxon 286).</title>
        <authorList>
            <person name="Beall C.J."/>
            <person name="Campbell A.G."/>
            <person name="Griffen A.L."/>
            <person name="Podar M."/>
            <person name="Leys E.J."/>
        </authorList>
    </citation>
    <scope>NUCLEOTIDE SEQUENCE [LARGE SCALE GENOMIC DNA]</scope>
    <source>
        <strain evidence="2">Cell 5</strain>
    </source>
</reference>
<dbReference type="Pfam" id="PF00535">
    <property type="entry name" value="Glycos_transf_2"/>
    <property type="match status" value="1"/>
</dbReference>
<accession>W2C7N6</accession>
<dbReference type="PANTHER" id="PTHR43685:SF2">
    <property type="entry name" value="GLYCOSYLTRANSFERASE 2-LIKE DOMAIN-CONTAINING PROTEIN"/>
    <property type="match status" value="1"/>
</dbReference>
<evidence type="ECO:0000313" key="3">
    <source>
        <dbReference type="Proteomes" id="UP000018872"/>
    </source>
</evidence>
<dbReference type="InterPro" id="IPR001173">
    <property type="entry name" value="Glyco_trans_2-like"/>
</dbReference>
<gene>
    <name evidence="2" type="ORF">T229_15670</name>
</gene>
<dbReference type="InterPro" id="IPR029044">
    <property type="entry name" value="Nucleotide-diphossugar_trans"/>
</dbReference>